<gene>
    <name evidence="8" type="ORF">ElyMa_005859400</name>
</gene>
<evidence type="ECO:0000256" key="3">
    <source>
        <dbReference type="ARBA" id="ARBA00022989"/>
    </source>
</evidence>
<dbReference type="InterPro" id="IPR052954">
    <property type="entry name" value="GPCR-Ligand_Int"/>
</dbReference>
<keyword evidence="9" id="KW-1185">Reference proteome</keyword>
<name>A0AAV4G1I0_9GAST</name>
<keyword evidence="8" id="KW-0675">Receptor</keyword>
<dbReference type="PANTHER" id="PTHR46641:SF18">
    <property type="entry name" value="G-PROTEIN COUPLED RECEPTORS FAMILY 1 PROFILE DOMAIN-CONTAINING PROTEIN"/>
    <property type="match status" value="1"/>
</dbReference>
<dbReference type="GO" id="GO:0016020">
    <property type="term" value="C:membrane"/>
    <property type="evidence" value="ECO:0007669"/>
    <property type="project" value="UniProtKB-SubCell"/>
</dbReference>
<comment type="subcellular location">
    <subcellularLocation>
        <location evidence="1">Membrane</location>
    </subcellularLocation>
</comment>
<evidence type="ECO:0000313" key="8">
    <source>
        <dbReference type="EMBL" id="GFR78835.1"/>
    </source>
</evidence>
<comment type="caution">
    <text evidence="8">The sequence shown here is derived from an EMBL/GenBank/DDBJ whole genome shotgun (WGS) entry which is preliminary data.</text>
</comment>
<evidence type="ECO:0000259" key="7">
    <source>
        <dbReference type="PROSITE" id="PS50262"/>
    </source>
</evidence>
<evidence type="ECO:0000256" key="2">
    <source>
        <dbReference type="ARBA" id="ARBA00022692"/>
    </source>
</evidence>
<dbReference type="Proteomes" id="UP000762676">
    <property type="component" value="Unassembled WGS sequence"/>
</dbReference>
<dbReference type="PANTHER" id="PTHR46641">
    <property type="entry name" value="FMRFAMIDE RECEPTOR-RELATED"/>
    <property type="match status" value="1"/>
</dbReference>
<dbReference type="SUPFAM" id="SSF81321">
    <property type="entry name" value="Family A G protein-coupled receptor-like"/>
    <property type="match status" value="1"/>
</dbReference>
<protein>
    <submittedName>
        <fullName evidence="8">Chemosensory receptor A</fullName>
    </submittedName>
</protein>
<dbReference type="GO" id="GO:0004930">
    <property type="term" value="F:G protein-coupled receptor activity"/>
    <property type="evidence" value="ECO:0007669"/>
    <property type="project" value="InterPro"/>
</dbReference>
<evidence type="ECO:0000256" key="1">
    <source>
        <dbReference type="ARBA" id="ARBA00004370"/>
    </source>
</evidence>
<feature type="compositionally biased region" description="Polar residues" evidence="5">
    <location>
        <begin position="253"/>
        <end position="266"/>
    </location>
</feature>
<feature type="transmembrane region" description="Helical" evidence="6">
    <location>
        <begin position="157"/>
        <end position="176"/>
    </location>
</feature>
<feature type="transmembrane region" description="Helical" evidence="6">
    <location>
        <begin position="312"/>
        <end position="339"/>
    </location>
</feature>
<feature type="domain" description="G-protein coupled receptors family 1 profile" evidence="7">
    <location>
        <begin position="51"/>
        <end position="338"/>
    </location>
</feature>
<evidence type="ECO:0000256" key="4">
    <source>
        <dbReference type="ARBA" id="ARBA00023136"/>
    </source>
</evidence>
<feature type="region of interest" description="Disordered" evidence="5">
    <location>
        <begin position="243"/>
        <end position="266"/>
    </location>
</feature>
<evidence type="ECO:0000256" key="5">
    <source>
        <dbReference type="SAM" id="MobiDB-lite"/>
    </source>
</evidence>
<organism evidence="8 9">
    <name type="scientific">Elysia marginata</name>
    <dbReference type="NCBI Taxonomy" id="1093978"/>
    <lineage>
        <taxon>Eukaryota</taxon>
        <taxon>Metazoa</taxon>
        <taxon>Spiralia</taxon>
        <taxon>Lophotrochozoa</taxon>
        <taxon>Mollusca</taxon>
        <taxon>Gastropoda</taxon>
        <taxon>Heterobranchia</taxon>
        <taxon>Euthyneura</taxon>
        <taxon>Panpulmonata</taxon>
        <taxon>Sacoglossa</taxon>
        <taxon>Placobranchoidea</taxon>
        <taxon>Plakobranchidae</taxon>
        <taxon>Elysia</taxon>
    </lineage>
</organism>
<keyword evidence="3 6" id="KW-1133">Transmembrane helix</keyword>
<keyword evidence="2 6" id="KW-0812">Transmembrane</keyword>
<dbReference type="AlphaFoldDB" id="A0AAV4G1I0"/>
<dbReference type="InterPro" id="IPR000276">
    <property type="entry name" value="GPCR_Rhodpsn"/>
</dbReference>
<feature type="transmembrane region" description="Helical" evidence="6">
    <location>
        <begin position="214"/>
        <end position="235"/>
    </location>
</feature>
<reference evidence="8 9" key="1">
    <citation type="journal article" date="2021" name="Elife">
        <title>Chloroplast acquisition without the gene transfer in kleptoplastic sea slugs, Plakobranchus ocellatus.</title>
        <authorList>
            <person name="Maeda T."/>
            <person name="Takahashi S."/>
            <person name="Yoshida T."/>
            <person name="Shimamura S."/>
            <person name="Takaki Y."/>
            <person name="Nagai Y."/>
            <person name="Toyoda A."/>
            <person name="Suzuki Y."/>
            <person name="Arimoto A."/>
            <person name="Ishii H."/>
            <person name="Satoh N."/>
            <person name="Nishiyama T."/>
            <person name="Hasebe M."/>
            <person name="Maruyama T."/>
            <person name="Minagawa J."/>
            <person name="Obokata J."/>
            <person name="Shigenobu S."/>
        </authorList>
    </citation>
    <scope>NUCLEOTIDE SEQUENCE [LARGE SCALE GENOMIC DNA]</scope>
</reference>
<evidence type="ECO:0000313" key="9">
    <source>
        <dbReference type="Proteomes" id="UP000762676"/>
    </source>
</evidence>
<dbReference type="Gene3D" id="1.20.1070.10">
    <property type="entry name" value="Rhodopsin 7-helix transmembrane proteins"/>
    <property type="match status" value="1"/>
</dbReference>
<dbReference type="InterPro" id="IPR017452">
    <property type="entry name" value="GPCR_Rhodpsn_7TM"/>
</dbReference>
<feature type="transmembrane region" description="Helical" evidence="6">
    <location>
        <begin position="125"/>
        <end position="145"/>
    </location>
</feature>
<feature type="transmembrane region" description="Helical" evidence="6">
    <location>
        <begin position="80"/>
        <end position="99"/>
    </location>
</feature>
<feature type="transmembrane region" description="Helical" evidence="6">
    <location>
        <begin position="275"/>
        <end position="292"/>
    </location>
</feature>
<feature type="transmembrane region" description="Helical" evidence="6">
    <location>
        <begin position="39"/>
        <end position="60"/>
    </location>
</feature>
<proteinExistence type="predicted"/>
<accession>A0AAV4G1I0</accession>
<sequence>MGVATEDTFLVYNTSSVIITEIALPYRAIHLTLNHILSYTWPCVVLFGIVTNIINIFVFLKTGAKDNVTILLIALSMSDLTYLTLISTQIAGYVIHFIVRPTSLQFDSRLLLRLLFWPAYTAYDLSTYISVSLGVMRCACVAMPLKFKLVFTKSRTIVWLLCLVVLAVMLRLPVLMVHSVGRRINPVTNVSAPYLQIKNRDAMYKVLDILNRGIIVNVAYITMISCVCILSFKLYQSSKIRRPSSIAKGPQGNGQTTSNRPHTVTQGLSPKDLQVVKSVVLVCTIFVLAQLPNVILSTSRRISSAIDHGGRLVYLFAIFTSVNQTCTYLNASINIFVYYNYNSKYRAALHSLFQLQKRL</sequence>
<dbReference type="EMBL" id="BMAT01011775">
    <property type="protein sequence ID" value="GFR78835.1"/>
    <property type="molecule type" value="Genomic_DNA"/>
</dbReference>
<dbReference type="PROSITE" id="PS50262">
    <property type="entry name" value="G_PROTEIN_RECEP_F1_2"/>
    <property type="match status" value="1"/>
</dbReference>
<keyword evidence="4 6" id="KW-0472">Membrane</keyword>
<evidence type="ECO:0000256" key="6">
    <source>
        <dbReference type="SAM" id="Phobius"/>
    </source>
</evidence>
<dbReference type="PRINTS" id="PR00237">
    <property type="entry name" value="GPCRRHODOPSN"/>
</dbReference>